<feature type="domain" description="S-layer protein C-terminal" evidence="2">
    <location>
        <begin position="109"/>
        <end position="131"/>
    </location>
</feature>
<dbReference type="Pfam" id="PF03217">
    <property type="entry name" value="SlpA"/>
    <property type="match status" value="2"/>
</dbReference>
<dbReference type="EMBL" id="QOCV01000005">
    <property type="protein sequence ID" value="RHW54555.1"/>
    <property type="molecule type" value="Genomic_DNA"/>
</dbReference>
<keyword evidence="1" id="KW-0732">Signal</keyword>
<accession>A0A396SQX0</accession>
<name>A0A396SQX0_9LACO</name>
<evidence type="ECO:0000256" key="1">
    <source>
        <dbReference type="SAM" id="SignalP"/>
    </source>
</evidence>
<feature type="signal peptide" evidence="1">
    <location>
        <begin position="1"/>
        <end position="31"/>
    </location>
</feature>
<evidence type="ECO:0000313" key="3">
    <source>
        <dbReference type="EMBL" id="RHW54555.1"/>
    </source>
</evidence>
<evidence type="ECO:0000313" key="4">
    <source>
        <dbReference type="Proteomes" id="UP000265862"/>
    </source>
</evidence>
<dbReference type="AlphaFoldDB" id="A0A396SQX0"/>
<dbReference type="RefSeq" id="WP_118897778.1">
    <property type="nucleotide sequence ID" value="NZ_QOCV01000005.1"/>
</dbReference>
<comment type="caution">
    <text evidence="3">The sequence shown here is derived from an EMBL/GenBank/DDBJ whole genome shotgun (WGS) entry which is preliminary data.</text>
</comment>
<organism evidence="3 4">
    <name type="scientific">Lactobacillus bombicola</name>
    <dbReference type="NCBI Taxonomy" id="1505723"/>
    <lineage>
        <taxon>Bacteria</taxon>
        <taxon>Bacillati</taxon>
        <taxon>Bacillota</taxon>
        <taxon>Bacilli</taxon>
        <taxon>Lactobacillales</taxon>
        <taxon>Lactobacillaceae</taxon>
        <taxon>Lactobacillus</taxon>
    </lineage>
</organism>
<proteinExistence type="predicted"/>
<gene>
    <name evidence="3" type="ORF">DS835_02835</name>
</gene>
<reference evidence="3 4" key="1">
    <citation type="submission" date="2018-07" db="EMBL/GenBank/DDBJ databases">
        <title>Genome sequences of six Lactobacillus spp. isolated from bumble bee guts.</title>
        <authorList>
            <person name="Motta E.V.S."/>
            <person name="Moran N.A."/>
        </authorList>
    </citation>
    <scope>NUCLEOTIDE SEQUENCE [LARGE SCALE GENOMIC DNA]</scope>
    <source>
        <strain evidence="3 4">OCC3</strain>
    </source>
</reference>
<evidence type="ECO:0000259" key="2">
    <source>
        <dbReference type="Pfam" id="PF03217"/>
    </source>
</evidence>
<feature type="domain" description="S-layer protein C-terminal" evidence="2">
    <location>
        <begin position="46"/>
        <end position="89"/>
    </location>
</feature>
<feature type="chain" id="PRO_5017278401" description="S-layer protein C-terminal domain-containing protein" evidence="1">
    <location>
        <begin position="32"/>
        <end position="330"/>
    </location>
</feature>
<dbReference type="InterPro" id="IPR024968">
    <property type="entry name" value="SlpA_C_lactobacillus"/>
</dbReference>
<protein>
    <recommendedName>
        <fullName evidence="2">S-layer protein C-terminal domain-containing protein</fullName>
    </recommendedName>
</protein>
<dbReference type="Proteomes" id="UP000265862">
    <property type="component" value="Unassembled WGS sequence"/>
</dbReference>
<sequence>MKKSKKLIVSLAAVALATVPVITTSLNQAHAAQTTDQTQNKITADGTLTLNHNTRIYNKKGQKLYSYQRSNGLLKKGATVSYVNKPQTIADPDTVRYSFHDDDWNWFYLPYKTIKGQEYYSIGHGGYVKAANVKKIDEKYLYTNKASLKIDKSYSNGVQVMDSNGKLKNKKLSPGQKVTFDRSVSTIDFYGNSIDGDDDSEYYRIAGSDEFVRMDTGVLRQLLLPYSNYMDVLLINDGYVYTKQGNKLIRESSPNEVVLPNQKDNKKSSTVKINKGHIEAVSKAVNLWVPEEEKTELFYRLQNENLFSEVTTELYIKASDVKYVYGKQLK</sequence>